<dbReference type="GO" id="GO:0016887">
    <property type="term" value="F:ATP hydrolysis activity"/>
    <property type="evidence" value="ECO:0007669"/>
    <property type="project" value="InterPro"/>
</dbReference>
<keyword evidence="9 10" id="KW-0472">Membrane</keyword>
<keyword evidence="4" id="KW-0547">Nucleotide-binding</keyword>
<dbReference type="PROSITE" id="PS00154">
    <property type="entry name" value="ATPASE_E1_E2"/>
    <property type="match status" value="1"/>
</dbReference>
<evidence type="ECO:0000313" key="12">
    <source>
        <dbReference type="EMBL" id="MSU08759.1"/>
    </source>
</evidence>
<dbReference type="SFLD" id="SFLDS00003">
    <property type="entry name" value="Haloacid_Dehalogenase"/>
    <property type="match status" value="1"/>
</dbReference>
<dbReference type="PRINTS" id="PR00119">
    <property type="entry name" value="CATATPASE"/>
</dbReference>
<dbReference type="InterPro" id="IPR006068">
    <property type="entry name" value="ATPase_P-typ_cation-transptr_C"/>
</dbReference>
<dbReference type="SUPFAM" id="SSF56784">
    <property type="entry name" value="HAD-like"/>
    <property type="match status" value="1"/>
</dbReference>
<dbReference type="InterPro" id="IPR004014">
    <property type="entry name" value="ATPase_P-typ_cation-transptr_N"/>
</dbReference>
<feature type="transmembrane region" description="Helical" evidence="10">
    <location>
        <begin position="829"/>
        <end position="847"/>
    </location>
</feature>
<dbReference type="PANTHER" id="PTHR24093:SF477">
    <property type="entry name" value="CALCIUM-TRANSPORTING ATPASE"/>
    <property type="match status" value="1"/>
</dbReference>
<comment type="caution">
    <text evidence="12">The sequence shown here is derived from an EMBL/GenBank/DDBJ whole genome shotgun (WGS) entry which is preliminary data.</text>
</comment>
<dbReference type="InterPro" id="IPR008250">
    <property type="entry name" value="ATPase_P-typ_transduc_dom_A_sf"/>
</dbReference>
<comment type="subcellular location">
    <subcellularLocation>
        <location evidence="1">Membrane</location>
        <topology evidence="1">Multi-pass membrane protein</topology>
    </subcellularLocation>
</comment>
<dbReference type="InterPro" id="IPR023299">
    <property type="entry name" value="ATPase_P-typ_cyto_dom_N"/>
</dbReference>
<keyword evidence="5" id="KW-0067">ATP-binding</keyword>
<feature type="transmembrane region" description="Helical" evidence="10">
    <location>
        <begin position="791"/>
        <end position="808"/>
    </location>
</feature>
<dbReference type="SFLD" id="SFLDG00002">
    <property type="entry name" value="C1.7:_P-type_atpase_like"/>
    <property type="match status" value="1"/>
</dbReference>
<proteinExistence type="predicted"/>
<dbReference type="PRINTS" id="PR00120">
    <property type="entry name" value="HATPASE"/>
</dbReference>
<dbReference type="Gene3D" id="1.20.1110.10">
    <property type="entry name" value="Calcium-transporting ATPase, transmembrane domain"/>
    <property type="match status" value="1"/>
</dbReference>
<dbReference type="Pfam" id="PF00122">
    <property type="entry name" value="E1-E2_ATPase"/>
    <property type="match status" value="1"/>
</dbReference>
<dbReference type="SFLD" id="SFLDF00027">
    <property type="entry name" value="p-type_atpase"/>
    <property type="match status" value="1"/>
</dbReference>
<evidence type="ECO:0000313" key="13">
    <source>
        <dbReference type="Proteomes" id="UP000433181"/>
    </source>
</evidence>
<feature type="transmembrane region" description="Helical" evidence="10">
    <location>
        <begin position="43"/>
        <end position="60"/>
    </location>
</feature>
<dbReference type="Gene3D" id="3.40.50.1000">
    <property type="entry name" value="HAD superfamily/HAD-like"/>
    <property type="match status" value="1"/>
</dbReference>
<feature type="transmembrane region" description="Helical" evidence="10">
    <location>
        <begin position="265"/>
        <end position="287"/>
    </location>
</feature>
<evidence type="ECO:0000256" key="9">
    <source>
        <dbReference type="ARBA" id="ARBA00023136"/>
    </source>
</evidence>
<keyword evidence="13" id="KW-1185">Reference proteome</keyword>
<evidence type="ECO:0000256" key="8">
    <source>
        <dbReference type="ARBA" id="ARBA00022989"/>
    </source>
</evidence>
<dbReference type="NCBIfam" id="TIGR01494">
    <property type="entry name" value="ATPase_P-type"/>
    <property type="match status" value="1"/>
</dbReference>
<dbReference type="GO" id="GO:0046872">
    <property type="term" value="F:metal ion binding"/>
    <property type="evidence" value="ECO:0007669"/>
    <property type="project" value="UniProtKB-KW"/>
</dbReference>
<evidence type="ECO:0000256" key="5">
    <source>
        <dbReference type="ARBA" id="ARBA00022840"/>
    </source>
</evidence>
<keyword evidence="3" id="KW-0479">Metal-binding</keyword>
<keyword evidence="6" id="KW-0460">Magnesium</keyword>
<dbReference type="SUPFAM" id="SSF81665">
    <property type="entry name" value="Calcium ATPase, transmembrane domain M"/>
    <property type="match status" value="1"/>
</dbReference>
<feature type="transmembrane region" description="Helical" evidence="10">
    <location>
        <begin position="718"/>
        <end position="738"/>
    </location>
</feature>
<evidence type="ECO:0000256" key="4">
    <source>
        <dbReference type="ARBA" id="ARBA00022741"/>
    </source>
</evidence>
<keyword evidence="7" id="KW-1278">Translocase</keyword>
<dbReference type="SMART" id="SM00831">
    <property type="entry name" value="Cation_ATPase_N"/>
    <property type="match status" value="1"/>
</dbReference>
<protein>
    <submittedName>
        <fullName evidence="12">Cation-transporting P-type ATPase</fullName>
    </submittedName>
</protein>
<evidence type="ECO:0000256" key="6">
    <source>
        <dbReference type="ARBA" id="ARBA00022842"/>
    </source>
</evidence>
<name>A0A6I2UGE3_9FIRM</name>
<organism evidence="12 13">
    <name type="scientific">Anaerovibrio slackiae</name>
    <dbReference type="NCBI Taxonomy" id="2652309"/>
    <lineage>
        <taxon>Bacteria</taxon>
        <taxon>Bacillati</taxon>
        <taxon>Bacillota</taxon>
        <taxon>Negativicutes</taxon>
        <taxon>Selenomonadales</taxon>
        <taxon>Selenomonadaceae</taxon>
        <taxon>Anaerovibrio</taxon>
    </lineage>
</organism>
<dbReference type="InterPro" id="IPR001757">
    <property type="entry name" value="P_typ_ATPase"/>
</dbReference>
<dbReference type="SUPFAM" id="SSF81660">
    <property type="entry name" value="Metal cation-transporting ATPase, ATP-binding domain N"/>
    <property type="match status" value="1"/>
</dbReference>
<dbReference type="SUPFAM" id="SSF81653">
    <property type="entry name" value="Calcium ATPase, transduction domain A"/>
    <property type="match status" value="1"/>
</dbReference>
<dbReference type="Proteomes" id="UP000433181">
    <property type="component" value="Unassembled WGS sequence"/>
</dbReference>
<evidence type="ECO:0000256" key="2">
    <source>
        <dbReference type="ARBA" id="ARBA00022692"/>
    </source>
</evidence>
<evidence type="ECO:0000256" key="10">
    <source>
        <dbReference type="SAM" id="Phobius"/>
    </source>
</evidence>
<feature type="domain" description="Cation-transporting P-type ATPase N-terminal" evidence="11">
    <location>
        <begin position="1"/>
        <end position="59"/>
    </location>
</feature>
<evidence type="ECO:0000256" key="1">
    <source>
        <dbReference type="ARBA" id="ARBA00004141"/>
    </source>
</evidence>
<dbReference type="Gene3D" id="2.70.150.10">
    <property type="entry name" value="Calcium-transporting ATPase, cytoplasmic transduction domain A"/>
    <property type="match status" value="1"/>
</dbReference>
<dbReference type="Pfam" id="PF00690">
    <property type="entry name" value="Cation_ATPase_N"/>
    <property type="match status" value="1"/>
</dbReference>
<evidence type="ECO:0000256" key="7">
    <source>
        <dbReference type="ARBA" id="ARBA00022967"/>
    </source>
</evidence>
<dbReference type="Pfam" id="PF00689">
    <property type="entry name" value="Cation_ATPase_C"/>
    <property type="match status" value="1"/>
</dbReference>
<dbReference type="Gene3D" id="3.40.1110.10">
    <property type="entry name" value="Calcium-transporting ATPase, cytoplasmic domain N"/>
    <property type="match status" value="1"/>
</dbReference>
<dbReference type="InterPro" id="IPR023298">
    <property type="entry name" value="ATPase_P-typ_TM_dom_sf"/>
</dbReference>
<accession>A0A6I2UGE3</accession>
<dbReference type="InterPro" id="IPR044492">
    <property type="entry name" value="P_typ_ATPase_HD_dom"/>
</dbReference>
<dbReference type="PANTHER" id="PTHR24093">
    <property type="entry name" value="CATION TRANSPORTING ATPASE"/>
    <property type="match status" value="1"/>
</dbReference>
<dbReference type="Pfam" id="PF00702">
    <property type="entry name" value="Hydrolase"/>
    <property type="match status" value="1"/>
</dbReference>
<feature type="transmembrane region" description="Helical" evidence="10">
    <location>
        <begin position="759"/>
        <end position="779"/>
    </location>
</feature>
<dbReference type="InterPro" id="IPR018303">
    <property type="entry name" value="ATPase_P-typ_P_site"/>
</dbReference>
<keyword evidence="2 10" id="KW-0812">Transmembrane</keyword>
<gene>
    <name evidence="12" type="ORF">FYJ84_07155</name>
</gene>
<dbReference type="InterPro" id="IPR023214">
    <property type="entry name" value="HAD_sf"/>
</dbReference>
<feature type="transmembrane region" description="Helical" evidence="10">
    <location>
        <begin position="232"/>
        <end position="253"/>
    </location>
</feature>
<dbReference type="EMBL" id="VUNR01000012">
    <property type="protein sequence ID" value="MSU08759.1"/>
    <property type="molecule type" value="Genomic_DNA"/>
</dbReference>
<dbReference type="GO" id="GO:0005886">
    <property type="term" value="C:plasma membrane"/>
    <property type="evidence" value="ECO:0007669"/>
    <property type="project" value="TreeGrafter"/>
</dbReference>
<dbReference type="RefSeq" id="WP_154406926.1">
    <property type="nucleotide sequence ID" value="NZ_VUNR01000012.1"/>
</dbReference>
<evidence type="ECO:0000256" key="3">
    <source>
        <dbReference type="ARBA" id="ARBA00022723"/>
    </source>
</evidence>
<dbReference type="GO" id="GO:0005388">
    <property type="term" value="F:P-type calcium transporter activity"/>
    <property type="evidence" value="ECO:0007669"/>
    <property type="project" value="TreeGrafter"/>
</dbReference>
<dbReference type="InterPro" id="IPR059000">
    <property type="entry name" value="ATPase_P-type_domA"/>
</dbReference>
<keyword evidence="8 10" id="KW-1133">Transmembrane helix</keyword>
<reference evidence="12 13" key="1">
    <citation type="submission" date="2019-08" db="EMBL/GenBank/DDBJ databases">
        <title>In-depth cultivation of the pig gut microbiome towards novel bacterial diversity and tailored functional studies.</title>
        <authorList>
            <person name="Wylensek D."/>
            <person name="Hitch T.C.A."/>
            <person name="Clavel T."/>
        </authorList>
    </citation>
    <scope>NUCLEOTIDE SEQUENCE [LARGE SCALE GENOMIC DNA]</scope>
    <source>
        <strain evidence="12 13">WCA-693-APC-5D-A</strain>
    </source>
</reference>
<feature type="transmembrane region" description="Helical" evidence="10">
    <location>
        <begin position="685"/>
        <end position="706"/>
    </location>
</feature>
<evidence type="ECO:0000259" key="11">
    <source>
        <dbReference type="SMART" id="SM00831"/>
    </source>
</evidence>
<dbReference type="InterPro" id="IPR036412">
    <property type="entry name" value="HAD-like_sf"/>
</dbReference>
<dbReference type="GO" id="GO:0005524">
    <property type="term" value="F:ATP binding"/>
    <property type="evidence" value="ECO:0007669"/>
    <property type="project" value="UniProtKB-KW"/>
</dbReference>
<dbReference type="AlphaFoldDB" id="A0A6I2UGE3"/>
<sequence>MELRGLTEAEVIESRAQHGNNSLTQIMPEPLWKKVLHGFRDPMIMILLAALVIQAVLYFLGQAEWYEAAGVLIAILLANGVAAISESQQEGKALSLREEEAAKDVTKVLREGVLQEIPVNDVVAGDIVFLQAGDRIPADGELVKGRAKLDQSVLNGETEEITKKPVPEGEAASYDRLDLLNPHYVYRGTVVCSGETYLAIKVVGDDTLFGQLALEAQSNTRKTPLQVKLGRLAHQISTFGYVGAVAIVLGILLKTFVTGQLPEGLFQWIRLIMDAVTVAVTVIVCAVPEGLPMLTSMLLSAQSLKMEKDNVLVKKINGMETSGSLSILFSDKTGTITEGKLSVAELASGDGSVLYRACDDGDGHEECAVRDFQGISKEYLHHLLLGLGLNNSASASGGKVIGGNSTDRAIMGFLAEKGLAGQIDKHLAADCRYFNSHDKYAAVEIKGTGLTYVKGAPEVLMSCCHSYYDANGNLHPLPTLNKLQVYANEQAKRSMRLLAVAAGRTRRNEAGELVMPEELVLVGLISIRDNLRQEAVAAIEEVQKAGIQVVMVTGDKRETAMAIAREAGLLKDEGELVLTSSDMNCLTDDELKERLPRLRVVARALPTDKSRLVRLAQELDYVVGMTGDGVNDSPALKKADVGFAMGSGTEVAKEAGDITILDDRFSSIEKAILYGRSMFKSIRKFLIFQLTVNVAAVLICFIGPLLGENVVLTVIQLLLVNLAMDTLAAIAFGGEPALKEYMQEAPVPRRESIVTRKMLGQVMACSLYITAICLGILFLPSVHQFFGDVDITYMKSAVFATFMMAIAFNGFNARTESVNVLQHIGKNKTFLLVTLLIFAGQFLFVELGGEVLSVEPLTVKTWLCCGVLAALVIPVDMVRKLLS</sequence>
<dbReference type="GeneID" id="96778690"/>